<name>A0A0D5NJZ4_9BACL</name>
<organism evidence="1 2">
    <name type="scientific">Paenibacillus beijingensis</name>
    <dbReference type="NCBI Taxonomy" id="1126833"/>
    <lineage>
        <taxon>Bacteria</taxon>
        <taxon>Bacillati</taxon>
        <taxon>Bacillota</taxon>
        <taxon>Bacilli</taxon>
        <taxon>Bacillales</taxon>
        <taxon>Paenibacillaceae</taxon>
        <taxon>Paenibacillus</taxon>
    </lineage>
</organism>
<dbReference type="Proteomes" id="UP000032633">
    <property type="component" value="Chromosome"/>
</dbReference>
<dbReference type="HOGENOM" id="CLU_2494930_0_0_9"/>
<dbReference type="PATRIC" id="fig|1126833.4.peg.3017"/>
<evidence type="ECO:0000313" key="1">
    <source>
        <dbReference type="EMBL" id="AJY75450.1"/>
    </source>
</evidence>
<proteinExistence type="predicted"/>
<dbReference type="AlphaFoldDB" id="A0A0D5NJZ4"/>
<dbReference type="KEGG" id="pbj:VN24_13835"/>
<reference evidence="2" key="2">
    <citation type="submission" date="2015-03" db="EMBL/GenBank/DDBJ databases">
        <title>Genome sequence of Paenibacillus beijingensis strain DSM 24997T.</title>
        <authorList>
            <person name="Kwak Y."/>
            <person name="Shin J.-H."/>
        </authorList>
    </citation>
    <scope>NUCLEOTIDE SEQUENCE [LARGE SCALE GENOMIC DNA]</scope>
    <source>
        <strain evidence="2">DSM 24997</strain>
    </source>
</reference>
<keyword evidence="2" id="KW-1185">Reference proteome</keyword>
<evidence type="ECO:0000313" key="2">
    <source>
        <dbReference type="Proteomes" id="UP000032633"/>
    </source>
</evidence>
<reference evidence="1 2" key="1">
    <citation type="journal article" date="2015" name="J. Biotechnol.">
        <title>Complete genome sequence of Paenibacillus beijingensis 7188(T) (=DSM 24997(T)), a novel rhizobacterium from jujube garden soil.</title>
        <authorList>
            <person name="Kwak Y."/>
            <person name="Shin J.H."/>
        </authorList>
    </citation>
    <scope>NUCLEOTIDE SEQUENCE [LARGE SCALE GENOMIC DNA]</scope>
    <source>
        <strain evidence="1 2">DSM 24997</strain>
    </source>
</reference>
<accession>A0A0D5NJZ4</accession>
<gene>
    <name evidence="1" type="ORF">VN24_13835</name>
</gene>
<sequence>MPKVLEVTSEETKKIVSDERLLSWKGVQSAIDPDARFGWKSATTSFFGYNESITMTEEKTAGPAGRFHDLGTAVFHYVGQSFYALV</sequence>
<dbReference type="EMBL" id="CP011058">
    <property type="protein sequence ID" value="AJY75450.1"/>
    <property type="molecule type" value="Genomic_DNA"/>
</dbReference>
<protein>
    <submittedName>
        <fullName evidence="1">Uncharacterized protein</fullName>
    </submittedName>
</protein>